<reference evidence="2" key="1">
    <citation type="journal article" date="2019" name="Int. J. Syst. Evol. Microbiol.">
        <title>The Global Catalogue of Microorganisms (GCM) 10K type strain sequencing project: providing services to taxonomists for standard genome sequencing and annotation.</title>
        <authorList>
            <consortium name="The Broad Institute Genomics Platform"/>
            <consortium name="The Broad Institute Genome Sequencing Center for Infectious Disease"/>
            <person name="Wu L."/>
            <person name="Ma J."/>
        </authorList>
    </citation>
    <scope>NUCLEOTIDE SEQUENCE [LARGE SCALE GENOMIC DNA]</scope>
    <source>
        <strain evidence="2">NBRC 101365</strain>
    </source>
</reference>
<proteinExistence type="predicted"/>
<comment type="caution">
    <text evidence="1">The sequence shown here is derived from an EMBL/GenBank/DDBJ whole genome shotgun (WGS) entry which is preliminary data.</text>
</comment>
<dbReference type="Proteomes" id="UP001156882">
    <property type="component" value="Unassembled WGS sequence"/>
</dbReference>
<dbReference type="EMBL" id="BSPC01000048">
    <property type="protein sequence ID" value="GLS21288.1"/>
    <property type="molecule type" value="Genomic_DNA"/>
</dbReference>
<sequence length="59" mass="6678">MVVIDLVIKHPNPHGTVAKFPRSVNPRGIASLRVALYKPVDRFMEPINSFLWGVLIRPN</sequence>
<organism evidence="1 2">
    <name type="scientific">Labrys miyagiensis</name>
    <dbReference type="NCBI Taxonomy" id="346912"/>
    <lineage>
        <taxon>Bacteria</taxon>
        <taxon>Pseudomonadati</taxon>
        <taxon>Pseudomonadota</taxon>
        <taxon>Alphaproteobacteria</taxon>
        <taxon>Hyphomicrobiales</taxon>
        <taxon>Xanthobacteraceae</taxon>
        <taxon>Labrys</taxon>
    </lineage>
</organism>
<evidence type="ECO:0000313" key="2">
    <source>
        <dbReference type="Proteomes" id="UP001156882"/>
    </source>
</evidence>
<accession>A0ABQ6CLT9</accession>
<evidence type="ECO:0000313" key="1">
    <source>
        <dbReference type="EMBL" id="GLS21288.1"/>
    </source>
</evidence>
<name>A0ABQ6CLT9_9HYPH</name>
<gene>
    <name evidence="1" type="ORF">GCM10007874_43050</name>
</gene>
<protein>
    <submittedName>
        <fullName evidence="1">Uncharacterized protein</fullName>
    </submittedName>
</protein>
<keyword evidence="2" id="KW-1185">Reference proteome</keyword>